<dbReference type="RefSeq" id="XP_008623643.2">
    <property type="nucleotide sequence ID" value="XM_008625421.2"/>
</dbReference>
<dbReference type="GeneID" id="19959949"/>
<protein>
    <submittedName>
        <fullName evidence="2">Uncharacterized protein</fullName>
    </submittedName>
</protein>
<organism evidence="2 3">
    <name type="scientific">Plasmodium vinckei vinckei</name>
    <dbReference type="NCBI Taxonomy" id="54757"/>
    <lineage>
        <taxon>Eukaryota</taxon>
        <taxon>Sar</taxon>
        <taxon>Alveolata</taxon>
        <taxon>Apicomplexa</taxon>
        <taxon>Aconoidasida</taxon>
        <taxon>Haemosporida</taxon>
        <taxon>Plasmodiidae</taxon>
        <taxon>Plasmodium</taxon>
        <taxon>Plasmodium (Vinckeia)</taxon>
    </lineage>
</organism>
<name>A0A449BX67_PLAVN</name>
<dbReference type="EMBL" id="LR215068">
    <property type="protein sequence ID" value="VEV58013.1"/>
    <property type="molecule type" value="Genomic_DNA"/>
</dbReference>
<dbReference type="VEuPathDB" id="PlasmoDB:PVVCY_1204120"/>
<reference evidence="2 3" key="1">
    <citation type="submission" date="2019-01" db="EMBL/GenBank/DDBJ databases">
        <authorList>
            <person name="Ramaprasad A."/>
        </authorList>
    </citation>
    <scope>NUCLEOTIDE SEQUENCE [LARGE SCALE GENOMIC DNA]</scope>
</reference>
<feature type="signal peptide" evidence="1">
    <location>
        <begin position="1"/>
        <end position="28"/>
    </location>
</feature>
<gene>
    <name evidence="2" type="ORF">PVVCY_1204120</name>
</gene>
<dbReference type="KEGG" id="pvv:PVVCY_1204120"/>
<dbReference type="OrthoDB" id="382880at2759"/>
<sequence length="139" mass="16657">MHIILHWEMLLLKLLSLLLVISLKCLMAHRINPHFQSLFLHTQLSSKSNNGNIIKHKRDISLHAVPKKKSSHRDTRRRKVAWMKKNPAKLYRTSSYDMDEIMRYTDRKLTSHYTTRDSWLNLPSTTLINDFFLFREIRN</sequence>
<evidence type="ECO:0000313" key="2">
    <source>
        <dbReference type="EMBL" id="VEV58013.1"/>
    </source>
</evidence>
<keyword evidence="1" id="KW-0732">Signal</keyword>
<proteinExistence type="predicted"/>
<evidence type="ECO:0000256" key="1">
    <source>
        <dbReference type="SAM" id="SignalP"/>
    </source>
</evidence>
<feature type="chain" id="PRO_5019052381" evidence="1">
    <location>
        <begin position="29"/>
        <end position="139"/>
    </location>
</feature>
<evidence type="ECO:0000313" key="3">
    <source>
        <dbReference type="Proteomes" id="UP000290582"/>
    </source>
</evidence>
<accession>A0A449BX67</accession>
<dbReference type="Proteomes" id="UP000290582">
    <property type="component" value="Chromosome PVVCY_12"/>
</dbReference>
<dbReference type="AlphaFoldDB" id="A0A449BX67"/>